<dbReference type="SMART" id="SM00354">
    <property type="entry name" value="HTH_LACI"/>
    <property type="match status" value="1"/>
</dbReference>
<dbReference type="Pfam" id="PF13377">
    <property type="entry name" value="Peripla_BP_3"/>
    <property type="match status" value="1"/>
</dbReference>
<evidence type="ECO:0000313" key="6">
    <source>
        <dbReference type="Proteomes" id="UP001255416"/>
    </source>
</evidence>
<dbReference type="Pfam" id="PF00356">
    <property type="entry name" value="LacI"/>
    <property type="match status" value="1"/>
</dbReference>
<sequence length="335" mass="36203">MSDRVTIKSIAKDLGISHMTVSRALSDHPNVLKETRDAVKQRARELGYVKNAAASAMRGEQTQIVGLLLPNIVNEFYARFANTMALACEAQSLQLVIHLTGDNIVNEEQALERLHQIQAQRVVMVPTPGKSENSVLHLRSTSVIQLIRQRDMGRPTSAILVDDSAAIRSAVTHLAAQGHSRIAYIGADSKLSSGRSRLAAFQDGLMLANLEETPELVCTGAPSNEMGQSYARRIIGDRHATAMVCGGFEISNGALSALMDTGRQSAENMSFIGYGDPSFYAWVGGGVSTIRVPVESLAHKAVELLTARGETPSEPVHSFDAVLITRNTTQVLSER</sequence>
<evidence type="ECO:0000259" key="4">
    <source>
        <dbReference type="PROSITE" id="PS50932"/>
    </source>
</evidence>
<dbReference type="CDD" id="cd01392">
    <property type="entry name" value="HTH_LacI"/>
    <property type="match status" value="1"/>
</dbReference>
<dbReference type="PROSITE" id="PS50932">
    <property type="entry name" value="HTH_LACI_2"/>
    <property type="match status" value="1"/>
</dbReference>
<dbReference type="Proteomes" id="UP001255416">
    <property type="component" value="Unassembled WGS sequence"/>
</dbReference>
<dbReference type="PANTHER" id="PTHR30146:SF109">
    <property type="entry name" value="HTH-TYPE TRANSCRIPTIONAL REGULATOR GALS"/>
    <property type="match status" value="1"/>
</dbReference>
<dbReference type="InterPro" id="IPR010982">
    <property type="entry name" value="Lambda_DNA-bd_dom_sf"/>
</dbReference>
<keyword evidence="1" id="KW-0805">Transcription regulation</keyword>
<dbReference type="RefSeq" id="WP_316777833.1">
    <property type="nucleotide sequence ID" value="NZ_JASMWN010000012.1"/>
</dbReference>
<keyword evidence="3" id="KW-0804">Transcription</keyword>
<keyword evidence="6" id="KW-1185">Reference proteome</keyword>
<organism evidence="5 6">
    <name type="scientific">Sedimentitalea todarodis</name>
    <dbReference type="NCBI Taxonomy" id="1631240"/>
    <lineage>
        <taxon>Bacteria</taxon>
        <taxon>Pseudomonadati</taxon>
        <taxon>Pseudomonadota</taxon>
        <taxon>Alphaproteobacteria</taxon>
        <taxon>Rhodobacterales</taxon>
        <taxon>Paracoccaceae</taxon>
        <taxon>Sedimentitalea</taxon>
    </lineage>
</organism>
<reference evidence="6" key="1">
    <citation type="submission" date="2023-05" db="EMBL/GenBank/DDBJ databases">
        <title>Sedimentitalea sp. nov. JM2-8.</title>
        <authorList>
            <person name="Huang J."/>
        </authorList>
    </citation>
    <scope>NUCLEOTIDE SEQUENCE [LARGE SCALE GENOMIC DNA]</scope>
    <source>
        <strain evidence="6">KHS03</strain>
    </source>
</reference>
<dbReference type="GO" id="GO:0003677">
    <property type="term" value="F:DNA binding"/>
    <property type="evidence" value="ECO:0007669"/>
    <property type="project" value="UniProtKB-KW"/>
</dbReference>
<dbReference type="EMBL" id="JASMWN010000012">
    <property type="protein sequence ID" value="MDU9005101.1"/>
    <property type="molecule type" value="Genomic_DNA"/>
</dbReference>
<dbReference type="Gene3D" id="3.40.50.2300">
    <property type="match status" value="2"/>
</dbReference>
<gene>
    <name evidence="5" type="ORF">QO231_14725</name>
</gene>
<dbReference type="CDD" id="cd06267">
    <property type="entry name" value="PBP1_LacI_sugar_binding-like"/>
    <property type="match status" value="1"/>
</dbReference>
<dbReference type="PANTHER" id="PTHR30146">
    <property type="entry name" value="LACI-RELATED TRANSCRIPTIONAL REPRESSOR"/>
    <property type="match status" value="1"/>
</dbReference>
<evidence type="ECO:0000256" key="3">
    <source>
        <dbReference type="ARBA" id="ARBA00023163"/>
    </source>
</evidence>
<evidence type="ECO:0000256" key="2">
    <source>
        <dbReference type="ARBA" id="ARBA00023125"/>
    </source>
</evidence>
<dbReference type="InterPro" id="IPR000843">
    <property type="entry name" value="HTH_LacI"/>
</dbReference>
<feature type="domain" description="HTH lacI-type" evidence="4">
    <location>
        <begin position="5"/>
        <end position="59"/>
    </location>
</feature>
<name>A0ABU3VFZ3_9RHOB</name>
<comment type="caution">
    <text evidence="5">The sequence shown here is derived from an EMBL/GenBank/DDBJ whole genome shotgun (WGS) entry which is preliminary data.</text>
</comment>
<dbReference type="Gene3D" id="1.10.260.40">
    <property type="entry name" value="lambda repressor-like DNA-binding domains"/>
    <property type="match status" value="1"/>
</dbReference>
<keyword evidence="2 5" id="KW-0238">DNA-binding</keyword>
<accession>A0ABU3VFZ3</accession>
<evidence type="ECO:0000313" key="5">
    <source>
        <dbReference type="EMBL" id="MDU9005101.1"/>
    </source>
</evidence>
<dbReference type="SUPFAM" id="SSF47413">
    <property type="entry name" value="lambda repressor-like DNA-binding domains"/>
    <property type="match status" value="1"/>
</dbReference>
<protein>
    <submittedName>
        <fullName evidence="5">LacI family DNA-binding transcriptional regulator</fullName>
    </submittedName>
</protein>
<proteinExistence type="predicted"/>
<evidence type="ECO:0000256" key="1">
    <source>
        <dbReference type="ARBA" id="ARBA00023015"/>
    </source>
</evidence>
<dbReference type="InterPro" id="IPR046335">
    <property type="entry name" value="LacI/GalR-like_sensor"/>
</dbReference>
<dbReference type="SUPFAM" id="SSF53822">
    <property type="entry name" value="Periplasmic binding protein-like I"/>
    <property type="match status" value="1"/>
</dbReference>
<dbReference type="InterPro" id="IPR028082">
    <property type="entry name" value="Peripla_BP_I"/>
</dbReference>